<sequence length="115" mass="13503">MGYFFKVHSKLGGKYQEKYYQRAVEIALKEADLSYKKEIAVDLSFNDVKIGKYLLDFLIENKVVLELKAIPRFNRQDFRQVMAYLKAKDLKLGVLANFRGDKVMYKRVLNSEVKI</sequence>
<dbReference type="Proteomes" id="UP000178336">
    <property type="component" value="Unassembled WGS sequence"/>
</dbReference>
<evidence type="ECO:0008006" key="3">
    <source>
        <dbReference type="Google" id="ProtNLM"/>
    </source>
</evidence>
<proteinExistence type="predicted"/>
<dbReference type="STRING" id="1797724.A3A48_00605"/>
<accession>A0A1F5GSM3</accession>
<evidence type="ECO:0000313" key="1">
    <source>
        <dbReference type="EMBL" id="OGD94872.1"/>
    </source>
</evidence>
<comment type="caution">
    <text evidence="1">The sequence shown here is derived from an EMBL/GenBank/DDBJ whole genome shotgun (WGS) entry which is preliminary data.</text>
</comment>
<name>A0A1F5GSM3_9BACT</name>
<dbReference type="InterPro" id="IPR026350">
    <property type="entry name" value="GxxExxY"/>
</dbReference>
<dbReference type="Pfam" id="PF13366">
    <property type="entry name" value="PDDEXK_3"/>
    <property type="match status" value="1"/>
</dbReference>
<protein>
    <recommendedName>
        <fullName evidence="3">GxxExxY protein</fullName>
    </recommendedName>
</protein>
<organism evidence="1 2">
    <name type="scientific">Candidatus Curtissbacteria bacterium RIFCSPLOWO2_01_FULL_37_9</name>
    <dbReference type="NCBI Taxonomy" id="1797724"/>
    <lineage>
        <taxon>Bacteria</taxon>
        <taxon>Candidatus Curtissiibacteriota</taxon>
    </lineage>
</organism>
<gene>
    <name evidence="1" type="ORF">A3A48_00605</name>
</gene>
<reference evidence="1 2" key="1">
    <citation type="journal article" date="2016" name="Nat. Commun.">
        <title>Thousands of microbial genomes shed light on interconnected biogeochemical processes in an aquifer system.</title>
        <authorList>
            <person name="Anantharaman K."/>
            <person name="Brown C.T."/>
            <person name="Hug L.A."/>
            <person name="Sharon I."/>
            <person name="Castelle C.J."/>
            <person name="Probst A.J."/>
            <person name="Thomas B.C."/>
            <person name="Singh A."/>
            <person name="Wilkins M.J."/>
            <person name="Karaoz U."/>
            <person name="Brodie E.L."/>
            <person name="Williams K.H."/>
            <person name="Hubbard S.S."/>
            <person name="Banfield J.F."/>
        </authorList>
    </citation>
    <scope>NUCLEOTIDE SEQUENCE [LARGE SCALE GENOMIC DNA]</scope>
</reference>
<dbReference type="AlphaFoldDB" id="A0A1F5GSM3"/>
<dbReference type="EMBL" id="MFBN01000038">
    <property type="protein sequence ID" value="OGD94872.1"/>
    <property type="molecule type" value="Genomic_DNA"/>
</dbReference>
<dbReference type="NCBIfam" id="TIGR04256">
    <property type="entry name" value="GxxExxY"/>
    <property type="match status" value="1"/>
</dbReference>
<evidence type="ECO:0000313" key="2">
    <source>
        <dbReference type="Proteomes" id="UP000178336"/>
    </source>
</evidence>